<organism evidence="1">
    <name type="scientific">Dichomitus squalens</name>
    <dbReference type="NCBI Taxonomy" id="114155"/>
    <lineage>
        <taxon>Eukaryota</taxon>
        <taxon>Fungi</taxon>
        <taxon>Dikarya</taxon>
        <taxon>Basidiomycota</taxon>
        <taxon>Agaricomycotina</taxon>
        <taxon>Agaricomycetes</taxon>
        <taxon>Polyporales</taxon>
        <taxon>Polyporaceae</taxon>
        <taxon>Dichomitus</taxon>
    </lineage>
</organism>
<dbReference type="Proteomes" id="UP000292957">
    <property type="component" value="Unassembled WGS sequence"/>
</dbReference>
<proteinExistence type="predicted"/>
<gene>
    <name evidence="1" type="ORF">BD311DRAFT_343684</name>
</gene>
<evidence type="ECO:0000313" key="1">
    <source>
        <dbReference type="EMBL" id="TBU34134.1"/>
    </source>
</evidence>
<dbReference type="AlphaFoldDB" id="A0A4Q9N0Z9"/>
<reference evidence="1" key="1">
    <citation type="submission" date="2019-01" db="EMBL/GenBank/DDBJ databases">
        <title>Draft genome sequences of three monokaryotic isolates of the white-rot basidiomycete fungus Dichomitus squalens.</title>
        <authorList>
            <consortium name="DOE Joint Genome Institute"/>
            <person name="Lopez S.C."/>
            <person name="Andreopoulos B."/>
            <person name="Pangilinan J."/>
            <person name="Lipzen A."/>
            <person name="Riley R."/>
            <person name="Ahrendt S."/>
            <person name="Ng V."/>
            <person name="Barry K."/>
            <person name="Daum C."/>
            <person name="Grigoriev I.V."/>
            <person name="Hilden K.S."/>
            <person name="Makela M.R."/>
            <person name="de Vries R.P."/>
        </authorList>
    </citation>
    <scope>NUCLEOTIDE SEQUENCE [LARGE SCALE GENOMIC DNA]</scope>
    <source>
        <strain evidence="1">OM18370.1</strain>
    </source>
</reference>
<name>A0A4Q9N0Z9_9APHY</name>
<dbReference type="EMBL" id="ML143389">
    <property type="protein sequence ID" value="TBU34134.1"/>
    <property type="molecule type" value="Genomic_DNA"/>
</dbReference>
<protein>
    <submittedName>
        <fullName evidence="1">Uncharacterized protein</fullName>
    </submittedName>
</protein>
<sequence length="112" mass="12695">MFASHEQKSCRARLGARHTTLCSKPLSTFEAGRFCSIHRKELSRLDAAYHKASERKESLQGVAITERSQISGLELPGDVETARVVTVEYLEALKEECKGRKAVHERFFWDGE</sequence>
<accession>A0A4Q9N0Z9</accession>